<evidence type="ECO:0000256" key="9">
    <source>
        <dbReference type="ARBA" id="ARBA00023303"/>
    </source>
</evidence>
<keyword evidence="11" id="KW-1185">Reference proteome</keyword>
<evidence type="ECO:0000256" key="5">
    <source>
        <dbReference type="ARBA" id="ARBA00022989"/>
    </source>
</evidence>
<keyword evidence="9" id="KW-0407">Ion channel</keyword>
<dbReference type="Proteomes" id="UP000472262">
    <property type="component" value="Unassembled WGS sequence"/>
</dbReference>
<evidence type="ECO:0000256" key="4">
    <source>
        <dbReference type="ARBA" id="ARBA00022692"/>
    </source>
</evidence>
<organism evidence="10 11">
    <name type="scientific">Sinocyclocheilus grahami</name>
    <name type="common">Dianchi golden-line fish</name>
    <name type="synonym">Barbus grahami</name>
    <dbReference type="NCBI Taxonomy" id="75366"/>
    <lineage>
        <taxon>Eukaryota</taxon>
        <taxon>Metazoa</taxon>
        <taxon>Chordata</taxon>
        <taxon>Craniata</taxon>
        <taxon>Vertebrata</taxon>
        <taxon>Euteleostomi</taxon>
        <taxon>Actinopterygii</taxon>
        <taxon>Neopterygii</taxon>
        <taxon>Teleostei</taxon>
        <taxon>Ostariophysi</taxon>
        <taxon>Cypriniformes</taxon>
        <taxon>Cyprinidae</taxon>
        <taxon>Cyprininae</taxon>
        <taxon>Sinocyclocheilus</taxon>
    </lineage>
</organism>
<dbReference type="AlphaFoldDB" id="A0A672SXN6"/>
<dbReference type="InParanoid" id="A0A672SXN6"/>
<name>A0A672SXN6_SINGR</name>
<dbReference type="InterPro" id="IPR059116">
    <property type="entry name" value="P2X_receptor"/>
</dbReference>
<keyword evidence="6" id="KW-0406">Ion transport</keyword>
<comment type="subcellular location">
    <subcellularLocation>
        <location evidence="1">Endomembrane system</location>
    </subcellularLocation>
</comment>
<protein>
    <submittedName>
        <fullName evidence="10">Uncharacterized protein</fullName>
    </submittedName>
</protein>
<evidence type="ECO:0000256" key="8">
    <source>
        <dbReference type="ARBA" id="ARBA00023286"/>
    </source>
</evidence>
<keyword evidence="8" id="KW-1071">Ligand-gated ion channel</keyword>
<keyword evidence="7" id="KW-0472">Membrane</keyword>
<keyword evidence="4" id="KW-0812">Transmembrane</keyword>
<evidence type="ECO:0000256" key="6">
    <source>
        <dbReference type="ARBA" id="ARBA00023065"/>
    </source>
</evidence>
<proteinExistence type="inferred from homology"/>
<keyword evidence="3" id="KW-0813">Transport</keyword>
<comment type="similarity">
    <text evidence="2">Belongs to the P2X receptor family.</text>
</comment>
<dbReference type="Pfam" id="PF00864">
    <property type="entry name" value="P2X_receptor"/>
    <property type="match status" value="1"/>
</dbReference>
<dbReference type="Gene3D" id="1.10.287.940">
    <property type="entry name" value="atp-gated p2x4 ion channel"/>
    <property type="match status" value="1"/>
</dbReference>
<sequence length="54" mass="6080">MAHRVLHFFADFFVYETAKSVVVKSWSVGIINRVTQLLIILYFIGGTPKAGLPK</sequence>
<evidence type="ECO:0000313" key="11">
    <source>
        <dbReference type="Proteomes" id="UP000472262"/>
    </source>
</evidence>
<keyword evidence="5" id="KW-1133">Transmembrane helix</keyword>
<evidence type="ECO:0000256" key="2">
    <source>
        <dbReference type="ARBA" id="ARBA00009848"/>
    </source>
</evidence>
<evidence type="ECO:0000313" key="10">
    <source>
        <dbReference type="Ensembl" id="ENSSGRP00000105929.1"/>
    </source>
</evidence>
<reference evidence="10" key="2">
    <citation type="submission" date="2025-09" db="UniProtKB">
        <authorList>
            <consortium name="Ensembl"/>
        </authorList>
    </citation>
    <scope>IDENTIFICATION</scope>
</reference>
<reference evidence="10" key="1">
    <citation type="submission" date="2025-08" db="UniProtKB">
        <authorList>
            <consortium name="Ensembl"/>
        </authorList>
    </citation>
    <scope>IDENTIFICATION</scope>
</reference>
<accession>A0A672SXN6</accession>
<evidence type="ECO:0000256" key="1">
    <source>
        <dbReference type="ARBA" id="ARBA00004308"/>
    </source>
</evidence>
<dbReference type="Ensembl" id="ENSSGRT00000112581.1">
    <property type="protein sequence ID" value="ENSSGRP00000105929.1"/>
    <property type="gene ID" value="ENSSGRG00000052385.1"/>
</dbReference>
<evidence type="ECO:0000256" key="7">
    <source>
        <dbReference type="ARBA" id="ARBA00023136"/>
    </source>
</evidence>
<evidence type="ECO:0000256" key="3">
    <source>
        <dbReference type="ARBA" id="ARBA00022448"/>
    </source>
</evidence>